<keyword evidence="7" id="KW-0862">Zinc</keyword>
<keyword evidence="3" id="KW-0808">Transferase</keyword>
<sequence>MSSNRFFIHGPRRVCRLFWCYQCHCMVRIISSSSIDAFCPRCYGQFIHEVPMPRPQYLVDFSGFHPPPTWPRGPVISRRPIAPLEEPSLPPAPLPAVNPADVYTGPGLNELIEELTQNDRPGLPPATTSAIESMPTVYISEAHLLDGSQCPVCKEEFVLGESAREMPCKHVYHSDCIVPWLRIHNSCPVCRYQLPGGTEAPASNNRRIRESDRDGGQGRRQWAAWRNPISLLWPARGGLSDNGWDYPYVHRPHHPPPPPLESDGLQGTPSGHVVFSILCMVALVVSSLTLCMGVSTLWNSSHLPSRSY</sequence>
<dbReference type="Pfam" id="PF13639">
    <property type="entry name" value="zf-RING_2"/>
    <property type="match status" value="1"/>
</dbReference>
<dbReference type="PANTHER" id="PTHR15710:SF18">
    <property type="entry name" value="RING-TYPE E3 UBIQUITIN TRANSFERASE"/>
    <property type="match status" value="1"/>
</dbReference>
<dbReference type="EC" id="2.3.2.27" evidence="2"/>
<dbReference type="SUPFAM" id="SSF57850">
    <property type="entry name" value="RING/U-box"/>
    <property type="match status" value="1"/>
</dbReference>
<evidence type="ECO:0000256" key="6">
    <source>
        <dbReference type="ARBA" id="ARBA00022786"/>
    </source>
</evidence>
<protein>
    <recommendedName>
        <fullName evidence="2">RING-type E3 ubiquitin transferase</fullName>
        <ecNumber evidence="2">2.3.2.27</ecNumber>
    </recommendedName>
</protein>
<proteinExistence type="predicted"/>
<gene>
    <name evidence="12" type="primary">LOC120282516</name>
</gene>
<name>A0AB40D1I7_DIOCR</name>
<dbReference type="CDD" id="cd16667">
    <property type="entry name" value="RING-H2_RNF126-like"/>
    <property type="match status" value="1"/>
</dbReference>
<organism evidence="11 12">
    <name type="scientific">Dioscorea cayennensis subsp. rotundata</name>
    <name type="common">White Guinea yam</name>
    <name type="synonym">Dioscorea rotundata</name>
    <dbReference type="NCBI Taxonomy" id="55577"/>
    <lineage>
        <taxon>Eukaryota</taxon>
        <taxon>Viridiplantae</taxon>
        <taxon>Streptophyta</taxon>
        <taxon>Embryophyta</taxon>
        <taxon>Tracheophyta</taxon>
        <taxon>Spermatophyta</taxon>
        <taxon>Magnoliopsida</taxon>
        <taxon>Liliopsida</taxon>
        <taxon>Dioscoreales</taxon>
        <taxon>Dioscoreaceae</taxon>
        <taxon>Dioscorea</taxon>
    </lineage>
</organism>
<feature type="domain" description="RING-type" evidence="10">
    <location>
        <begin position="150"/>
        <end position="191"/>
    </location>
</feature>
<keyword evidence="5 8" id="KW-0863">Zinc-finger</keyword>
<dbReference type="GO" id="GO:0061630">
    <property type="term" value="F:ubiquitin protein ligase activity"/>
    <property type="evidence" value="ECO:0007669"/>
    <property type="project" value="UniProtKB-EC"/>
</dbReference>
<evidence type="ECO:0000256" key="2">
    <source>
        <dbReference type="ARBA" id="ARBA00012483"/>
    </source>
</evidence>
<comment type="catalytic activity">
    <reaction evidence="1">
        <text>S-ubiquitinyl-[E2 ubiquitin-conjugating enzyme]-L-cysteine + [acceptor protein]-L-lysine = [E2 ubiquitin-conjugating enzyme]-L-cysteine + N(6)-ubiquitinyl-[acceptor protein]-L-lysine.</text>
        <dbReference type="EC" id="2.3.2.27"/>
    </reaction>
</comment>
<dbReference type="Proteomes" id="UP001515500">
    <property type="component" value="Chromosome 18"/>
</dbReference>
<dbReference type="SMART" id="SM00184">
    <property type="entry name" value="RING"/>
    <property type="match status" value="1"/>
</dbReference>
<dbReference type="PANTHER" id="PTHR15710">
    <property type="entry name" value="E3 UBIQUITIN-PROTEIN LIGASE PRAJA"/>
    <property type="match status" value="1"/>
</dbReference>
<dbReference type="Gene3D" id="3.30.40.10">
    <property type="entry name" value="Zinc/RING finger domain, C3HC4 (zinc finger)"/>
    <property type="match status" value="1"/>
</dbReference>
<dbReference type="GO" id="GO:0016567">
    <property type="term" value="P:protein ubiquitination"/>
    <property type="evidence" value="ECO:0007669"/>
    <property type="project" value="TreeGrafter"/>
</dbReference>
<evidence type="ECO:0000313" key="12">
    <source>
        <dbReference type="RefSeq" id="XP_039145273.1"/>
    </source>
</evidence>
<evidence type="ECO:0000256" key="7">
    <source>
        <dbReference type="ARBA" id="ARBA00022833"/>
    </source>
</evidence>
<dbReference type="PROSITE" id="PS50089">
    <property type="entry name" value="ZF_RING_2"/>
    <property type="match status" value="1"/>
</dbReference>
<evidence type="ECO:0000256" key="1">
    <source>
        <dbReference type="ARBA" id="ARBA00000900"/>
    </source>
</evidence>
<keyword evidence="11" id="KW-1185">Reference proteome</keyword>
<dbReference type="Pfam" id="PF14369">
    <property type="entry name" value="Zn_ribbon_19"/>
    <property type="match status" value="1"/>
</dbReference>
<dbReference type="InterPro" id="IPR039525">
    <property type="entry name" value="RNF126-like_zinc-ribbon"/>
</dbReference>
<dbReference type="FunFam" id="3.30.40.10:FF:000022">
    <property type="entry name" value="E3 ubiquitin-protein ligase RING1-like"/>
    <property type="match status" value="1"/>
</dbReference>
<evidence type="ECO:0000256" key="3">
    <source>
        <dbReference type="ARBA" id="ARBA00022679"/>
    </source>
</evidence>
<feature type="region of interest" description="Disordered" evidence="9">
    <location>
        <begin position="200"/>
        <end position="220"/>
    </location>
</feature>
<dbReference type="InterPro" id="IPR013083">
    <property type="entry name" value="Znf_RING/FYVE/PHD"/>
</dbReference>
<evidence type="ECO:0000256" key="9">
    <source>
        <dbReference type="SAM" id="MobiDB-lite"/>
    </source>
</evidence>
<evidence type="ECO:0000256" key="4">
    <source>
        <dbReference type="ARBA" id="ARBA00022723"/>
    </source>
</evidence>
<reference evidence="12" key="1">
    <citation type="submission" date="2025-08" db="UniProtKB">
        <authorList>
            <consortium name="RefSeq"/>
        </authorList>
    </citation>
    <scope>IDENTIFICATION</scope>
</reference>
<dbReference type="InterPro" id="IPR001841">
    <property type="entry name" value="Znf_RING"/>
</dbReference>
<dbReference type="GeneID" id="120282516"/>
<dbReference type="GO" id="GO:0008270">
    <property type="term" value="F:zinc ion binding"/>
    <property type="evidence" value="ECO:0007669"/>
    <property type="project" value="UniProtKB-KW"/>
</dbReference>
<dbReference type="RefSeq" id="XP_039145273.1">
    <property type="nucleotide sequence ID" value="XM_039289339.1"/>
</dbReference>
<evidence type="ECO:0000313" key="11">
    <source>
        <dbReference type="Proteomes" id="UP001515500"/>
    </source>
</evidence>
<feature type="compositionally biased region" description="Basic and acidic residues" evidence="9">
    <location>
        <begin position="207"/>
        <end position="217"/>
    </location>
</feature>
<keyword evidence="4" id="KW-0479">Metal-binding</keyword>
<evidence type="ECO:0000259" key="10">
    <source>
        <dbReference type="PROSITE" id="PS50089"/>
    </source>
</evidence>
<dbReference type="AlphaFoldDB" id="A0AB40D1I7"/>
<evidence type="ECO:0000256" key="8">
    <source>
        <dbReference type="PROSITE-ProRule" id="PRU00175"/>
    </source>
</evidence>
<accession>A0AB40D1I7</accession>
<evidence type="ECO:0000256" key="5">
    <source>
        <dbReference type="ARBA" id="ARBA00022771"/>
    </source>
</evidence>
<keyword evidence="6" id="KW-0833">Ubl conjugation pathway</keyword>
<dbReference type="GO" id="GO:0005737">
    <property type="term" value="C:cytoplasm"/>
    <property type="evidence" value="ECO:0007669"/>
    <property type="project" value="TreeGrafter"/>
</dbReference>